<keyword evidence="2" id="KW-1185">Reference proteome</keyword>
<protein>
    <submittedName>
        <fullName evidence="1">Uncharacterized protein</fullName>
    </submittedName>
</protein>
<dbReference type="EMBL" id="ML145245">
    <property type="protein sequence ID" value="TBU52580.1"/>
    <property type="molecule type" value="Genomic_DNA"/>
</dbReference>
<name>A0A4Q9PCN8_9APHY</name>
<evidence type="ECO:0000313" key="1">
    <source>
        <dbReference type="EMBL" id="TBU52580.1"/>
    </source>
</evidence>
<dbReference type="AlphaFoldDB" id="A0A4Q9PCN8"/>
<gene>
    <name evidence="1" type="ORF">BD310DRAFT_939939</name>
</gene>
<accession>A0A4Q9PCN8</accession>
<sequence>MAWMAPLQHTRLLRPNPTPNLARGDRRARVYYSSVTGLGALRILGLSDWVQD</sequence>
<proteinExistence type="predicted"/>
<evidence type="ECO:0000313" key="2">
    <source>
        <dbReference type="Proteomes" id="UP000292082"/>
    </source>
</evidence>
<dbReference type="Proteomes" id="UP000292082">
    <property type="component" value="Unassembled WGS sequence"/>
</dbReference>
<organism evidence="1 2">
    <name type="scientific">Dichomitus squalens</name>
    <dbReference type="NCBI Taxonomy" id="114155"/>
    <lineage>
        <taxon>Eukaryota</taxon>
        <taxon>Fungi</taxon>
        <taxon>Dikarya</taxon>
        <taxon>Basidiomycota</taxon>
        <taxon>Agaricomycotina</taxon>
        <taxon>Agaricomycetes</taxon>
        <taxon>Polyporales</taxon>
        <taxon>Polyporaceae</taxon>
        <taxon>Dichomitus</taxon>
    </lineage>
</organism>
<reference evidence="1 2" key="1">
    <citation type="submission" date="2019-01" db="EMBL/GenBank/DDBJ databases">
        <title>Draft genome sequences of three monokaryotic isolates of the white-rot basidiomycete fungus Dichomitus squalens.</title>
        <authorList>
            <consortium name="DOE Joint Genome Institute"/>
            <person name="Lopez S.C."/>
            <person name="Andreopoulos B."/>
            <person name="Pangilinan J."/>
            <person name="Lipzen A."/>
            <person name="Riley R."/>
            <person name="Ahrendt S."/>
            <person name="Ng V."/>
            <person name="Barry K."/>
            <person name="Daum C."/>
            <person name="Grigoriev I.V."/>
            <person name="Hilden K.S."/>
            <person name="Makela M.R."/>
            <person name="de Vries R.P."/>
        </authorList>
    </citation>
    <scope>NUCLEOTIDE SEQUENCE [LARGE SCALE GENOMIC DNA]</scope>
    <source>
        <strain evidence="1 2">CBS 464.89</strain>
    </source>
</reference>